<protein>
    <submittedName>
        <fullName evidence="7">Signal peptidase I</fullName>
        <ecNumber evidence="7">3.4.21.89</ecNumber>
    </submittedName>
</protein>
<dbReference type="InterPro" id="IPR036286">
    <property type="entry name" value="LexA/Signal_pep-like_sf"/>
</dbReference>
<dbReference type="Proteomes" id="UP001597139">
    <property type="component" value="Unassembled WGS sequence"/>
</dbReference>
<gene>
    <name evidence="7" type="ORF">ACFSAU_04250</name>
</gene>
<dbReference type="RefSeq" id="WP_267645989.1">
    <property type="nucleotide sequence ID" value="NZ_JANHGR010000001.1"/>
</dbReference>
<dbReference type="NCBIfam" id="TIGR02228">
    <property type="entry name" value="sigpep_I_arch"/>
    <property type="match status" value="1"/>
</dbReference>
<dbReference type="PRINTS" id="PR00728">
    <property type="entry name" value="SIGNALPTASE"/>
</dbReference>
<proteinExistence type="predicted"/>
<keyword evidence="4 6" id="KW-0472">Membrane</keyword>
<dbReference type="AlphaFoldDB" id="A0ABD6BQ54"/>
<dbReference type="SUPFAM" id="SSF51306">
    <property type="entry name" value="LexA/Signal peptidase"/>
    <property type="match status" value="1"/>
</dbReference>
<dbReference type="PANTHER" id="PTHR10806:SF6">
    <property type="entry name" value="SIGNAL PEPTIDASE COMPLEX CATALYTIC SUBUNIT SEC11"/>
    <property type="match status" value="1"/>
</dbReference>
<evidence type="ECO:0000256" key="1">
    <source>
        <dbReference type="ARBA" id="ARBA00004370"/>
    </source>
</evidence>
<dbReference type="Gene3D" id="2.10.109.10">
    <property type="entry name" value="Umud Fragment, subunit A"/>
    <property type="match status" value="1"/>
</dbReference>
<comment type="subcellular location">
    <subcellularLocation>
        <location evidence="1">Membrane</location>
    </subcellularLocation>
</comment>
<name>A0ABD6BQ54_9EURY</name>
<feature type="transmembrane region" description="Helical" evidence="6">
    <location>
        <begin position="12"/>
        <end position="34"/>
    </location>
</feature>
<keyword evidence="2 6" id="KW-0812">Transmembrane</keyword>
<comment type="caution">
    <text evidence="7">The sequence shown here is derived from an EMBL/GenBank/DDBJ whole genome shotgun (WGS) entry which is preliminary data.</text>
</comment>
<keyword evidence="3 6" id="KW-1133">Transmembrane helix</keyword>
<feature type="region of interest" description="Disordered" evidence="5">
    <location>
        <begin position="173"/>
        <end position="195"/>
    </location>
</feature>
<dbReference type="CDD" id="cd06530">
    <property type="entry name" value="S26_SPase_I"/>
    <property type="match status" value="1"/>
</dbReference>
<dbReference type="InterPro" id="IPR001733">
    <property type="entry name" value="Peptidase_S26B"/>
</dbReference>
<organism evidence="7 8">
    <name type="scientific">Halolamina litorea</name>
    <dbReference type="NCBI Taxonomy" id="1515593"/>
    <lineage>
        <taxon>Archaea</taxon>
        <taxon>Methanobacteriati</taxon>
        <taxon>Methanobacteriota</taxon>
        <taxon>Stenosarchaea group</taxon>
        <taxon>Halobacteria</taxon>
        <taxon>Halobacteriales</taxon>
        <taxon>Haloferacaceae</taxon>
    </lineage>
</organism>
<evidence type="ECO:0000313" key="8">
    <source>
        <dbReference type="Proteomes" id="UP001597139"/>
    </source>
</evidence>
<reference evidence="7 8" key="1">
    <citation type="journal article" date="2019" name="Int. J. Syst. Evol. Microbiol.">
        <title>The Global Catalogue of Microorganisms (GCM) 10K type strain sequencing project: providing services to taxonomists for standard genome sequencing and annotation.</title>
        <authorList>
            <consortium name="The Broad Institute Genomics Platform"/>
            <consortium name="The Broad Institute Genome Sequencing Center for Infectious Disease"/>
            <person name="Wu L."/>
            <person name="Ma J."/>
        </authorList>
    </citation>
    <scope>NUCLEOTIDE SEQUENCE [LARGE SCALE GENOMIC DNA]</scope>
    <source>
        <strain evidence="7 8">CGMCC 1.12859</strain>
    </source>
</reference>
<keyword evidence="7" id="KW-0378">Hydrolase</keyword>
<dbReference type="InterPro" id="IPR019533">
    <property type="entry name" value="Peptidase_S26"/>
</dbReference>
<keyword evidence="8" id="KW-1185">Reference proteome</keyword>
<evidence type="ECO:0000256" key="2">
    <source>
        <dbReference type="ARBA" id="ARBA00022692"/>
    </source>
</evidence>
<accession>A0ABD6BQ54</accession>
<evidence type="ECO:0000313" key="7">
    <source>
        <dbReference type="EMBL" id="MFD1566694.1"/>
    </source>
</evidence>
<sequence length="195" mass="20191">MTGGRLRRALNITGTVVLVVALLVTAIVAFPAVVGADHSYVVLSGSMEPSIGTGDVVIVADTPPERVATDDVIAFDRVAGDQKRTTHRVVEVVDRDGDRYFRTKGDANEEPDGRLVPADALIGTVRFSIPEVGWLFSFANSDTGVLTFVAVPGFLLAASELWGLVTAARDDGTDGGDGGDGAGHAVADDAGEGDP</sequence>
<evidence type="ECO:0000256" key="3">
    <source>
        <dbReference type="ARBA" id="ARBA00022989"/>
    </source>
</evidence>
<evidence type="ECO:0000256" key="5">
    <source>
        <dbReference type="SAM" id="MobiDB-lite"/>
    </source>
</evidence>
<dbReference type="EC" id="3.4.21.89" evidence="7"/>
<dbReference type="GO" id="GO:0016020">
    <property type="term" value="C:membrane"/>
    <property type="evidence" value="ECO:0007669"/>
    <property type="project" value="UniProtKB-SubCell"/>
</dbReference>
<dbReference type="PANTHER" id="PTHR10806">
    <property type="entry name" value="SIGNAL PEPTIDASE COMPLEX CATALYTIC SUBUNIT SEC11"/>
    <property type="match status" value="1"/>
</dbReference>
<evidence type="ECO:0000256" key="4">
    <source>
        <dbReference type="ARBA" id="ARBA00023136"/>
    </source>
</evidence>
<dbReference type="GO" id="GO:0009003">
    <property type="term" value="F:signal peptidase activity"/>
    <property type="evidence" value="ECO:0007669"/>
    <property type="project" value="UniProtKB-EC"/>
</dbReference>
<dbReference type="EMBL" id="JBHUCZ010000001">
    <property type="protein sequence ID" value="MFD1566694.1"/>
    <property type="molecule type" value="Genomic_DNA"/>
</dbReference>
<evidence type="ECO:0000256" key="6">
    <source>
        <dbReference type="SAM" id="Phobius"/>
    </source>
</evidence>